<dbReference type="Proteomes" id="UP001237642">
    <property type="component" value="Unassembled WGS sequence"/>
</dbReference>
<proteinExistence type="inferred from homology"/>
<dbReference type="FunFam" id="3.40.50.2000:FF:000056">
    <property type="entry name" value="Glycosyltransferase"/>
    <property type="match status" value="1"/>
</dbReference>
<evidence type="ECO:0000256" key="4">
    <source>
        <dbReference type="ARBA" id="ARBA00023229"/>
    </source>
</evidence>
<dbReference type="PANTHER" id="PTHR48047">
    <property type="entry name" value="GLYCOSYLTRANSFERASE"/>
    <property type="match status" value="1"/>
</dbReference>
<name>A0AAD8J193_9APIA</name>
<dbReference type="EMBL" id="JAUIZM010000002">
    <property type="protein sequence ID" value="KAK1395827.1"/>
    <property type="molecule type" value="Genomic_DNA"/>
</dbReference>
<reference evidence="7" key="2">
    <citation type="submission" date="2023-05" db="EMBL/GenBank/DDBJ databases">
        <authorList>
            <person name="Schelkunov M.I."/>
        </authorList>
    </citation>
    <scope>NUCLEOTIDE SEQUENCE</scope>
    <source>
        <strain evidence="7">Hsosn_3</strain>
        <tissue evidence="7">Leaf</tissue>
    </source>
</reference>
<dbReference type="GO" id="GO:0035251">
    <property type="term" value="F:UDP-glucosyltransferase activity"/>
    <property type="evidence" value="ECO:0007669"/>
    <property type="project" value="TreeGrafter"/>
</dbReference>
<reference evidence="7" key="1">
    <citation type="submission" date="2023-02" db="EMBL/GenBank/DDBJ databases">
        <title>Genome of toxic invasive species Heracleum sosnowskyi carries increased number of genes despite the absence of recent whole-genome duplications.</title>
        <authorList>
            <person name="Schelkunov M."/>
            <person name="Shtratnikova V."/>
            <person name="Makarenko M."/>
            <person name="Klepikova A."/>
            <person name="Omelchenko D."/>
            <person name="Novikova G."/>
            <person name="Obukhova E."/>
            <person name="Bogdanov V."/>
            <person name="Penin A."/>
            <person name="Logacheva M."/>
        </authorList>
    </citation>
    <scope>NUCLEOTIDE SEQUENCE</scope>
    <source>
        <strain evidence="7">Hsosn_3</strain>
        <tissue evidence="7">Leaf</tissue>
    </source>
</reference>
<dbReference type="AlphaFoldDB" id="A0AAD8J193"/>
<evidence type="ECO:0000256" key="1">
    <source>
        <dbReference type="ARBA" id="ARBA00004721"/>
    </source>
</evidence>
<dbReference type="InterPro" id="IPR002213">
    <property type="entry name" value="UDP_glucos_trans"/>
</dbReference>
<dbReference type="Pfam" id="PF00201">
    <property type="entry name" value="UDPGT"/>
    <property type="match status" value="1"/>
</dbReference>
<dbReference type="SUPFAM" id="SSF53756">
    <property type="entry name" value="UDP-Glycosyltransferase/glycogen phosphorylase"/>
    <property type="match status" value="1"/>
</dbReference>
<dbReference type="EC" id="2.4.1.-" evidence="6"/>
<organism evidence="7 8">
    <name type="scientific">Heracleum sosnowskyi</name>
    <dbReference type="NCBI Taxonomy" id="360622"/>
    <lineage>
        <taxon>Eukaryota</taxon>
        <taxon>Viridiplantae</taxon>
        <taxon>Streptophyta</taxon>
        <taxon>Embryophyta</taxon>
        <taxon>Tracheophyta</taxon>
        <taxon>Spermatophyta</taxon>
        <taxon>Magnoliopsida</taxon>
        <taxon>eudicotyledons</taxon>
        <taxon>Gunneridae</taxon>
        <taxon>Pentapetalae</taxon>
        <taxon>asterids</taxon>
        <taxon>campanulids</taxon>
        <taxon>Apiales</taxon>
        <taxon>Apiaceae</taxon>
        <taxon>Apioideae</taxon>
        <taxon>apioid superclade</taxon>
        <taxon>Tordylieae</taxon>
        <taxon>Tordyliinae</taxon>
        <taxon>Heracleum</taxon>
    </lineage>
</organism>
<dbReference type="CDD" id="cd03784">
    <property type="entry name" value="GT1_Gtf-like"/>
    <property type="match status" value="1"/>
</dbReference>
<keyword evidence="8" id="KW-1185">Reference proteome</keyword>
<evidence type="ECO:0000256" key="5">
    <source>
        <dbReference type="RuleBase" id="RU003718"/>
    </source>
</evidence>
<evidence type="ECO:0000313" key="7">
    <source>
        <dbReference type="EMBL" id="KAK1395827.1"/>
    </source>
</evidence>
<evidence type="ECO:0000313" key="8">
    <source>
        <dbReference type="Proteomes" id="UP001237642"/>
    </source>
</evidence>
<dbReference type="PROSITE" id="PS00375">
    <property type="entry name" value="UDPGT"/>
    <property type="match status" value="1"/>
</dbReference>
<dbReference type="Gene3D" id="3.40.50.2000">
    <property type="entry name" value="Glycogen Phosphorylase B"/>
    <property type="match status" value="2"/>
</dbReference>
<keyword evidence="3 5" id="KW-0808">Transferase</keyword>
<keyword evidence="5" id="KW-0328">Glycosyltransferase</keyword>
<evidence type="ECO:0000256" key="6">
    <source>
        <dbReference type="RuleBase" id="RU362057"/>
    </source>
</evidence>
<sequence>MASLENHNIHVLFLPYFASSHLIPLIDAALLFASRDGVKVSIITTPYNAAMFQSSVDNSINSGHQIAIHSIKFPSEQVNLPEGIENLNTTTTLEEFFKVWQAIELIREPTKNLIRSLSPDCIFSDMFYPWTVDLALELNIPRLMFFASSFFYQCIRHNLKLYAPYNNMDESSGTDFFSNPELPDNIKMKKSQLPNHFLSKTQFGEYLKVVEESQTQSYGTVHDTFFELEPAYVDLYKKTISKKSWHIGPLFHFSERNEVQVSGKNTSSYQHCLNWLDAQKPKSVVYVCFGSMAKFSDRQLTEILQALNASKTPFILVTNKSVSILGDVFDENKGIIINGWAPQIKILNHVAVDGFMTHCGWNSVLEAMVAGVPLITWPLFAEQFFNERLIIQILGNGVEVGSDVWNSTWEIKSPVIYKQKIKKAVVRLMGGSDESEMIRRRATEISVIANHAPEEGGSSYNDLAALIQDIKDLTLRPRKNS</sequence>
<gene>
    <name evidence="7" type="ORF">POM88_005690</name>
</gene>
<dbReference type="PANTHER" id="PTHR48047:SF150">
    <property type="entry name" value="SOLANIDINE UDP-GLUCOSE GLUCOSYLTRANSFERASE 1"/>
    <property type="match status" value="1"/>
</dbReference>
<evidence type="ECO:0000256" key="3">
    <source>
        <dbReference type="ARBA" id="ARBA00022679"/>
    </source>
</evidence>
<dbReference type="InterPro" id="IPR035595">
    <property type="entry name" value="UDP_glycos_trans_CS"/>
</dbReference>
<comment type="pathway">
    <text evidence="1">Secondary metabolite biosynthesis; terpenoid biosynthesis.</text>
</comment>
<evidence type="ECO:0000256" key="2">
    <source>
        <dbReference type="ARBA" id="ARBA00009995"/>
    </source>
</evidence>
<dbReference type="GO" id="GO:0008299">
    <property type="term" value="P:isoprenoid biosynthetic process"/>
    <property type="evidence" value="ECO:0007669"/>
    <property type="project" value="UniProtKB-KW"/>
</dbReference>
<protein>
    <recommendedName>
        <fullName evidence="6">Glycosyltransferase</fullName>
        <ecNumber evidence="6">2.4.1.-</ecNumber>
    </recommendedName>
</protein>
<keyword evidence="4" id="KW-0414">Isoprene biosynthesis</keyword>
<comment type="similarity">
    <text evidence="2 5">Belongs to the UDP-glycosyltransferase family.</text>
</comment>
<comment type="caution">
    <text evidence="7">The sequence shown here is derived from an EMBL/GenBank/DDBJ whole genome shotgun (WGS) entry which is preliminary data.</text>
</comment>
<accession>A0AAD8J193</accession>